<feature type="region of interest" description="Disordered" evidence="2">
    <location>
        <begin position="1155"/>
        <end position="1229"/>
    </location>
</feature>
<feature type="compositionally biased region" description="Basic and acidic residues" evidence="2">
    <location>
        <begin position="1004"/>
        <end position="1015"/>
    </location>
</feature>
<comment type="caution">
    <text evidence="3">The sequence shown here is derived from an EMBL/GenBank/DDBJ whole genome shotgun (WGS) entry which is preliminary data.</text>
</comment>
<feature type="compositionally biased region" description="Polar residues" evidence="2">
    <location>
        <begin position="502"/>
        <end position="516"/>
    </location>
</feature>
<keyword evidence="1" id="KW-0175">Coiled coil</keyword>
<feature type="compositionally biased region" description="Acidic residues" evidence="2">
    <location>
        <begin position="195"/>
        <end position="208"/>
    </location>
</feature>
<feature type="region of interest" description="Disordered" evidence="2">
    <location>
        <begin position="1410"/>
        <end position="1589"/>
    </location>
</feature>
<feature type="compositionally biased region" description="Basic and acidic residues" evidence="2">
    <location>
        <begin position="1191"/>
        <end position="1206"/>
    </location>
</feature>
<feature type="compositionally biased region" description="Basic and acidic residues" evidence="2">
    <location>
        <begin position="1477"/>
        <end position="1496"/>
    </location>
</feature>
<feature type="region of interest" description="Disordered" evidence="2">
    <location>
        <begin position="968"/>
        <end position="1061"/>
    </location>
</feature>
<reference evidence="3" key="2">
    <citation type="journal article" date="2023" name="Science">
        <title>Genomic signatures of disease resistance in endangered staghorn corals.</title>
        <authorList>
            <person name="Vollmer S.V."/>
            <person name="Selwyn J.D."/>
            <person name="Despard B.A."/>
            <person name="Roesel C.L."/>
        </authorList>
    </citation>
    <scope>NUCLEOTIDE SEQUENCE</scope>
    <source>
        <strain evidence="3">K2</strain>
    </source>
</reference>
<feature type="compositionally biased region" description="Basic and acidic residues" evidence="2">
    <location>
        <begin position="1027"/>
        <end position="1041"/>
    </location>
</feature>
<feature type="compositionally biased region" description="Basic and acidic residues" evidence="2">
    <location>
        <begin position="522"/>
        <end position="539"/>
    </location>
</feature>
<organism evidence="3 4">
    <name type="scientific">Acropora cervicornis</name>
    <name type="common">Staghorn coral</name>
    <dbReference type="NCBI Taxonomy" id="6130"/>
    <lineage>
        <taxon>Eukaryota</taxon>
        <taxon>Metazoa</taxon>
        <taxon>Cnidaria</taxon>
        <taxon>Anthozoa</taxon>
        <taxon>Hexacorallia</taxon>
        <taxon>Scleractinia</taxon>
        <taxon>Astrocoeniina</taxon>
        <taxon>Acroporidae</taxon>
        <taxon>Acropora</taxon>
    </lineage>
</organism>
<keyword evidence="4" id="KW-1185">Reference proteome</keyword>
<feature type="compositionally biased region" description="Basic and acidic residues" evidence="2">
    <location>
        <begin position="1161"/>
        <end position="1174"/>
    </location>
</feature>
<feature type="compositionally biased region" description="Basic and acidic residues" evidence="2">
    <location>
        <begin position="80"/>
        <end position="107"/>
    </location>
</feature>
<accession>A0AAD9Q194</accession>
<feature type="compositionally biased region" description="Basic residues" evidence="2">
    <location>
        <begin position="991"/>
        <end position="1002"/>
    </location>
</feature>
<feature type="region of interest" description="Disordered" evidence="2">
    <location>
        <begin position="497"/>
        <end position="558"/>
    </location>
</feature>
<dbReference type="EMBL" id="JARQWQ010000082">
    <property type="protein sequence ID" value="KAK2552897.1"/>
    <property type="molecule type" value="Genomic_DNA"/>
</dbReference>
<feature type="compositionally biased region" description="Basic and acidic residues" evidence="2">
    <location>
        <begin position="1507"/>
        <end position="1578"/>
    </location>
</feature>
<reference evidence="3" key="1">
    <citation type="journal article" date="2023" name="G3 (Bethesda)">
        <title>Whole genome assembly and annotation of the endangered Caribbean coral Acropora cervicornis.</title>
        <authorList>
            <person name="Selwyn J.D."/>
            <person name="Vollmer S.V."/>
        </authorList>
    </citation>
    <scope>NUCLEOTIDE SEQUENCE</scope>
    <source>
        <strain evidence="3">K2</strain>
    </source>
</reference>
<feature type="coiled-coil region" evidence="1">
    <location>
        <begin position="807"/>
        <end position="848"/>
    </location>
</feature>
<feature type="compositionally biased region" description="Basic and acidic residues" evidence="2">
    <location>
        <begin position="1048"/>
        <end position="1058"/>
    </location>
</feature>
<feature type="region of interest" description="Disordered" evidence="2">
    <location>
        <begin position="1330"/>
        <end position="1380"/>
    </location>
</feature>
<evidence type="ECO:0000256" key="1">
    <source>
        <dbReference type="SAM" id="Coils"/>
    </source>
</evidence>
<feature type="compositionally biased region" description="Polar residues" evidence="2">
    <location>
        <begin position="180"/>
        <end position="190"/>
    </location>
</feature>
<gene>
    <name evidence="3" type="ORF">P5673_025845</name>
</gene>
<protein>
    <submittedName>
        <fullName evidence="3">Uncharacterized protein</fullName>
    </submittedName>
</protein>
<dbReference type="Proteomes" id="UP001249851">
    <property type="component" value="Unassembled WGS sequence"/>
</dbReference>
<feature type="region of interest" description="Disordered" evidence="2">
    <location>
        <begin position="180"/>
        <end position="212"/>
    </location>
</feature>
<feature type="compositionally biased region" description="Basic and acidic residues" evidence="2">
    <location>
        <begin position="1214"/>
        <end position="1229"/>
    </location>
</feature>
<evidence type="ECO:0000313" key="4">
    <source>
        <dbReference type="Proteomes" id="UP001249851"/>
    </source>
</evidence>
<feature type="region of interest" description="Disordered" evidence="2">
    <location>
        <begin position="326"/>
        <end position="345"/>
    </location>
</feature>
<evidence type="ECO:0000256" key="2">
    <source>
        <dbReference type="SAM" id="MobiDB-lite"/>
    </source>
</evidence>
<feature type="compositionally biased region" description="Basic and acidic residues" evidence="2">
    <location>
        <begin position="968"/>
        <end position="990"/>
    </location>
</feature>
<feature type="compositionally biased region" description="Basic and acidic residues" evidence="2">
    <location>
        <begin position="1415"/>
        <end position="1443"/>
    </location>
</feature>
<feature type="region of interest" description="Disordered" evidence="2">
    <location>
        <begin position="68"/>
        <end position="107"/>
    </location>
</feature>
<proteinExistence type="predicted"/>
<sequence length="1629" mass="189073">MASKASDDIEKDWTFVDKDGKIDIQARKNSVLYSKSHSAEDCALVSQSEVLSLEDGESESEFEVLSGFQCHSPPSEDEESPHCKDDTGDHVNDVHKSSEADDCELRTDPGSIQEDGCQCAADDGIMVISNHFCANERDDSSGDICAVDAIGSEHDHGNSASSNTSLVPVYGWQELPQLSESGSLSFPTESSKTEDDNDIEPIPEEDTSQDFVDLGRDPCEAIAESRSSMFSFDSDIFNQSYVDEEIDDLEEEQSCITEASMYDEKTDGLNADESVDHVKDIASGDSSSILLDVPTLFVFLGVTTALGFSIGYGLSVYISSQALGSSGGVKRPGPKTPSFPLDSDSLEPLDEVSRDFLDQLTMWKLEDQLGQQKEQEPQTEPGDLFDTKTLHEKLQQKHFKFMSQHENVRQRLRASKVMSWYWRLKFEEEKSKRGGSNEWNKALQEQLEHMEQLYLREKHVADMWRHRHANTKSREDMARDVKLERYWKDFLTRWRKTGQKHAGSNETGKLTNSTEKPVTAQRKLEPQRPKTERMRDNSKGEFTNRWTKDSRSLSKGIDGESCPIKKNCAVRKKGKTKDVSLRSEELSLTSLSEQNKFSPLLSPVFANSGSQEDVGKQNPLDETSENGVASEFLHKANELKSMSKAQDKDFEGPLYNNPQSSLELFAPWPGYNDKILPLLGDNTRENRKLPANPASKKTSVQAHLSGGEPKTQNRVEREVLEKPRPLSKHRKTKYFSGWSVKCYRSDYASRRCKKLKALRHPRVSKPRRIREKQNGVINASRRRQQQLPLKRQKRILRNLTKFREEEIRRHRIQRRKLRKKEKDVEKRVQEANRLLSELKKGRREIKIEKRIIRRSWKELKKEKKNFSREMEVHKHDKKGLEEFIAKLKTEKKRMKKMKGKFKEKIKELLTKEKKGKELRKKLEAEKKKEMKKLRAEIVQEKEKLRKQHRNLKALKRASRKELKNWLKELKKLKGQEKRRRATEQAEEREKARRKFEKAKNLRQRQQEYDAVVREQEEYDSEKRRRKGEYGEHKKRKAPEDMKQEDDTERNSAHEETRDRKHFLGRQFENVKQWFLSVHKKAVEKQKAYLRGFLAKTAVFHRNGQGETSEIKSEDQKSRLEDVKDWLSSVHKKTLEKQKAYLRSLIPQRILNSYRAMQSSESSKKDRAQENKEEENLSGLPSEGQGKIKTGLTKEKAGDTAWREGSKHMAVNLESETHPREQKGKEESELKIRKSELATVSDNKALASFVNLTSNVELVEILVKGLERKERKGKSRSDKVEGAGTTAFVIVSKESSDVDSSLKKTVGNLKPKSPKGRLAFAQGPIVAEDFKAEPRRSHRRKVHGEPMTAELSKQKKVVPQGPRLSEDERSVRPSKKTMRKQVDLKGAVCEFEDAANWQEIPPPDWVFRRANKRAKGRADQRSVPWYEKRAQDRSSQRKEDEHVTHFPCGPWYQRRAKDRSVQRRRDKHTTQFPCGQEWNHHEDRSPNPCYDEDRKSDSAIPRVKNSKRSADQRRRAWYDRRAQERNFQRKNDEHKTQFPRGDKRKRDEDWSFGRANDRASQRSDLDPWDFRPAEGREGSDSFFEQEADSREGWDSFFEQEAEGREGWDSFFEQFYDWIPRGPHVDEHRSQ</sequence>
<name>A0AAD9Q194_ACRCE</name>
<feature type="region of interest" description="Disordered" evidence="2">
    <location>
        <begin position="683"/>
        <end position="713"/>
    </location>
</feature>
<evidence type="ECO:0000313" key="3">
    <source>
        <dbReference type="EMBL" id="KAK2552897.1"/>
    </source>
</evidence>